<reference evidence="2" key="1">
    <citation type="journal article" date="2019" name="Sci. Rep.">
        <title>Draft genome of Tanacetum cinerariifolium, the natural source of mosquito coil.</title>
        <authorList>
            <person name="Yamashiro T."/>
            <person name="Shiraishi A."/>
            <person name="Satake H."/>
            <person name="Nakayama K."/>
        </authorList>
    </citation>
    <scope>NUCLEOTIDE SEQUENCE</scope>
</reference>
<feature type="region of interest" description="Disordered" evidence="1">
    <location>
        <begin position="1"/>
        <end position="20"/>
    </location>
</feature>
<organism evidence="2">
    <name type="scientific">Tanacetum cinerariifolium</name>
    <name type="common">Dalmatian daisy</name>
    <name type="synonym">Chrysanthemum cinerariifolium</name>
    <dbReference type="NCBI Taxonomy" id="118510"/>
    <lineage>
        <taxon>Eukaryota</taxon>
        <taxon>Viridiplantae</taxon>
        <taxon>Streptophyta</taxon>
        <taxon>Embryophyta</taxon>
        <taxon>Tracheophyta</taxon>
        <taxon>Spermatophyta</taxon>
        <taxon>Magnoliopsida</taxon>
        <taxon>eudicotyledons</taxon>
        <taxon>Gunneridae</taxon>
        <taxon>Pentapetalae</taxon>
        <taxon>asterids</taxon>
        <taxon>campanulids</taxon>
        <taxon>Asterales</taxon>
        <taxon>Asteraceae</taxon>
        <taxon>Asteroideae</taxon>
        <taxon>Anthemideae</taxon>
        <taxon>Anthemidinae</taxon>
        <taxon>Tanacetum</taxon>
    </lineage>
</organism>
<feature type="compositionally biased region" description="Polar residues" evidence="1">
    <location>
        <begin position="72"/>
        <end position="81"/>
    </location>
</feature>
<dbReference type="AlphaFoldDB" id="A0A699XKM0"/>
<dbReference type="EMBL" id="BKCJ011874898">
    <property type="protein sequence ID" value="GFD60207.1"/>
    <property type="molecule type" value="Genomic_DNA"/>
</dbReference>
<gene>
    <name evidence="2" type="ORF">Tci_932176</name>
</gene>
<feature type="non-terminal residue" evidence="2">
    <location>
        <position position="81"/>
    </location>
</feature>
<evidence type="ECO:0000256" key="1">
    <source>
        <dbReference type="SAM" id="MobiDB-lite"/>
    </source>
</evidence>
<protein>
    <submittedName>
        <fullName evidence="2">Uncharacterized protein</fullName>
    </submittedName>
</protein>
<accession>A0A699XKM0</accession>
<proteinExistence type="predicted"/>
<sequence>TERSKADPWMSTPETGIAAPVGGTVRTARSSTIAEKAGSLLVTFAHEAVWSPPRMCTGQERDERVPGEDTKTACSARSGTV</sequence>
<feature type="compositionally biased region" description="Basic and acidic residues" evidence="1">
    <location>
        <begin position="59"/>
        <end position="71"/>
    </location>
</feature>
<feature type="non-terminal residue" evidence="2">
    <location>
        <position position="1"/>
    </location>
</feature>
<feature type="region of interest" description="Disordered" evidence="1">
    <location>
        <begin position="56"/>
        <end position="81"/>
    </location>
</feature>
<name>A0A699XKM0_TANCI</name>
<evidence type="ECO:0000313" key="2">
    <source>
        <dbReference type="EMBL" id="GFD60207.1"/>
    </source>
</evidence>
<comment type="caution">
    <text evidence="2">The sequence shown here is derived from an EMBL/GenBank/DDBJ whole genome shotgun (WGS) entry which is preliminary data.</text>
</comment>